<evidence type="ECO:0000313" key="2">
    <source>
        <dbReference type="Proteomes" id="UP000198415"/>
    </source>
</evidence>
<reference evidence="1 2" key="1">
    <citation type="submission" date="2017-06" db="EMBL/GenBank/DDBJ databases">
        <authorList>
            <person name="Kim H.J."/>
            <person name="Triplett B.A."/>
        </authorList>
    </citation>
    <scope>NUCLEOTIDE SEQUENCE [LARGE SCALE GENOMIC DNA]</scope>
    <source>
        <strain evidence="1 2">DSM 43151</strain>
    </source>
</reference>
<proteinExistence type="predicted"/>
<sequence>MIMPQPGRDPAQHWLSRFAVERHPDRLRAKPLDEYAADARPALAAGAAIDGPGASGSRDIVAISVQRAGVIADLLDELAERLRPGVEARPIRSAGELSGLARELAEDMYHRAT</sequence>
<dbReference type="AlphaFoldDB" id="A0A239FMT9"/>
<keyword evidence="2" id="KW-1185">Reference proteome</keyword>
<protein>
    <submittedName>
        <fullName evidence="1">Uncharacterized protein</fullName>
    </submittedName>
</protein>
<organism evidence="1 2">
    <name type="scientific">Actinoplanes regularis</name>
    <dbReference type="NCBI Taxonomy" id="52697"/>
    <lineage>
        <taxon>Bacteria</taxon>
        <taxon>Bacillati</taxon>
        <taxon>Actinomycetota</taxon>
        <taxon>Actinomycetes</taxon>
        <taxon>Micromonosporales</taxon>
        <taxon>Micromonosporaceae</taxon>
        <taxon>Actinoplanes</taxon>
    </lineage>
</organism>
<dbReference type="RefSeq" id="WP_089297358.1">
    <property type="nucleotide sequence ID" value="NZ_BOMU01000078.1"/>
</dbReference>
<dbReference type="Proteomes" id="UP000198415">
    <property type="component" value="Unassembled WGS sequence"/>
</dbReference>
<dbReference type="EMBL" id="FZNR01000018">
    <property type="protein sequence ID" value="SNS57543.1"/>
    <property type="molecule type" value="Genomic_DNA"/>
</dbReference>
<accession>A0A239FMT9</accession>
<evidence type="ECO:0000313" key="1">
    <source>
        <dbReference type="EMBL" id="SNS57543.1"/>
    </source>
</evidence>
<name>A0A239FMT9_9ACTN</name>
<dbReference type="OrthoDB" id="3419709at2"/>
<gene>
    <name evidence="1" type="ORF">SAMN06264365_118136</name>
</gene>